<dbReference type="InterPro" id="IPR014284">
    <property type="entry name" value="RNA_pol_sigma-70_dom"/>
</dbReference>
<evidence type="ECO:0000256" key="2">
    <source>
        <dbReference type="ARBA" id="ARBA00023015"/>
    </source>
</evidence>
<evidence type="ECO:0000313" key="9">
    <source>
        <dbReference type="Proteomes" id="UP001597058"/>
    </source>
</evidence>
<evidence type="ECO:0000259" key="6">
    <source>
        <dbReference type="Pfam" id="PF04542"/>
    </source>
</evidence>
<dbReference type="EMBL" id="JBHTMM010000075">
    <property type="protein sequence ID" value="MFD1311331.1"/>
    <property type="molecule type" value="Genomic_DNA"/>
</dbReference>
<dbReference type="InterPro" id="IPR039425">
    <property type="entry name" value="RNA_pol_sigma-70-like"/>
</dbReference>
<evidence type="ECO:0000259" key="7">
    <source>
        <dbReference type="Pfam" id="PF08281"/>
    </source>
</evidence>
<sequence length="184" mass="20593">MTDGLLTAPDDLLATRAGEGDEEAFSILMRRHSRPLLALAIHTLGNPQDAEDAVQDAFISAWRRLPEFRHACAFSTWIYRITVNRCLNSLRRRPAPVPLNAVAEPTARADCSPAQAAEEDALADALAEALGDLEPRQRVCWILRELHGLSYEQIAQVTGTSEQTVRGRLYRARRSLKEMMASWR</sequence>
<evidence type="ECO:0000256" key="1">
    <source>
        <dbReference type="ARBA" id="ARBA00010641"/>
    </source>
</evidence>
<reference evidence="9" key="1">
    <citation type="journal article" date="2019" name="Int. J. Syst. Evol. Microbiol.">
        <title>The Global Catalogue of Microorganisms (GCM) 10K type strain sequencing project: providing services to taxonomists for standard genome sequencing and annotation.</title>
        <authorList>
            <consortium name="The Broad Institute Genomics Platform"/>
            <consortium name="The Broad Institute Genome Sequencing Center for Infectious Disease"/>
            <person name="Wu L."/>
            <person name="Ma J."/>
        </authorList>
    </citation>
    <scope>NUCLEOTIDE SEQUENCE [LARGE SCALE GENOMIC DNA]</scope>
    <source>
        <strain evidence="9">CGMCC 4.7020</strain>
    </source>
</reference>
<dbReference type="Pfam" id="PF04542">
    <property type="entry name" value="Sigma70_r2"/>
    <property type="match status" value="1"/>
</dbReference>
<evidence type="ECO:0000256" key="5">
    <source>
        <dbReference type="ARBA" id="ARBA00023163"/>
    </source>
</evidence>
<accession>A0ABW3XP01</accession>
<dbReference type="Pfam" id="PF08281">
    <property type="entry name" value="Sigma70_r4_2"/>
    <property type="match status" value="1"/>
</dbReference>
<dbReference type="NCBIfam" id="TIGR02937">
    <property type="entry name" value="sigma70-ECF"/>
    <property type="match status" value="1"/>
</dbReference>
<evidence type="ECO:0000256" key="3">
    <source>
        <dbReference type="ARBA" id="ARBA00023082"/>
    </source>
</evidence>
<dbReference type="InterPro" id="IPR013325">
    <property type="entry name" value="RNA_pol_sigma_r2"/>
</dbReference>
<dbReference type="CDD" id="cd06171">
    <property type="entry name" value="Sigma70_r4"/>
    <property type="match status" value="1"/>
</dbReference>
<dbReference type="InterPro" id="IPR036388">
    <property type="entry name" value="WH-like_DNA-bd_sf"/>
</dbReference>
<dbReference type="InterPro" id="IPR013324">
    <property type="entry name" value="RNA_pol_sigma_r3/r4-like"/>
</dbReference>
<keyword evidence="5" id="KW-0804">Transcription</keyword>
<proteinExistence type="inferred from homology"/>
<dbReference type="Proteomes" id="UP001597058">
    <property type="component" value="Unassembled WGS sequence"/>
</dbReference>
<dbReference type="InterPro" id="IPR013249">
    <property type="entry name" value="RNA_pol_sigma70_r4_t2"/>
</dbReference>
<dbReference type="SUPFAM" id="SSF88946">
    <property type="entry name" value="Sigma2 domain of RNA polymerase sigma factors"/>
    <property type="match status" value="1"/>
</dbReference>
<evidence type="ECO:0000256" key="4">
    <source>
        <dbReference type="ARBA" id="ARBA00023125"/>
    </source>
</evidence>
<gene>
    <name evidence="8" type="ORF">ACFQ5X_36660</name>
</gene>
<name>A0ABW3XP01_9ACTN</name>
<dbReference type="PANTHER" id="PTHR43133:SF8">
    <property type="entry name" value="RNA POLYMERASE SIGMA FACTOR HI_1459-RELATED"/>
    <property type="match status" value="1"/>
</dbReference>
<comment type="similarity">
    <text evidence="1">Belongs to the sigma-70 factor family. ECF subfamily.</text>
</comment>
<dbReference type="Gene3D" id="1.10.1740.10">
    <property type="match status" value="1"/>
</dbReference>
<feature type="domain" description="RNA polymerase sigma factor 70 region 4 type 2" evidence="7">
    <location>
        <begin position="124"/>
        <end position="176"/>
    </location>
</feature>
<dbReference type="PANTHER" id="PTHR43133">
    <property type="entry name" value="RNA POLYMERASE ECF-TYPE SIGMA FACTO"/>
    <property type="match status" value="1"/>
</dbReference>
<dbReference type="InterPro" id="IPR007627">
    <property type="entry name" value="RNA_pol_sigma70_r2"/>
</dbReference>
<keyword evidence="9" id="KW-1185">Reference proteome</keyword>
<dbReference type="RefSeq" id="WP_248002568.1">
    <property type="nucleotide sequence ID" value="NZ_JBHSKH010000151.1"/>
</dbReference>
<evidence type="ECO:0000313" key="8">
    <source>
        <dbReference type="EMBL" id="MFD1311331.1"/>
    </source>
</evidence>
<keyword evidence="2" id="KW-0805">Transcription regulation</keyword>
<organism evidence="8 9">
    <name type="scientific">Streptomyces kaempferi</name>
    <dbReference type="NCBI Taxonomy" id="333725"/>
    <lineage>
        <taxon>Bacteria</taxon>
        <taxon>Bacillati</taxon>
        <taxon>Actinomycetota</taxon>
        <taxon>Actinomycetes</taxon>
        <taxon>Kitasatosporales</taxon>
        <taxon>Streptomycetaceae</taxon>
        <taxon>Streptomyces</taxon>
    </lineage>
</organism>
<keyword evidence="3" id="KW-0731">Sigma factor</keyword>
<dbReference type="Gene3D" id="1.10.10.10">
    <property type="entry name" value="Winged helix-like DNA-binding domain superfamily/Winged helix DNA-binding domain"/>
    <property type="match status" value="1"/>
</dbReference>
<dbReference type="SUPFAM" id="SSF88659">
    <property type="entry name" value="Sigma3 and sigma4 domains of RNA polymerase sigma factors"/>
    <property type="match status" value="1"/>
</dbReference>
<feature type="domain" description="RNA polymerase sigma-70 region 2" evidence="6">
    <location>
        <begin position="28"/>
        <end position="93"/>
    </location>
</feature>
<protein>
    <submittedName>
        <fullName evidence="8">RNA polymerase sigma factor</fullName>
    </submittedName>
</protein>
<comment type="caution">
    <text evidence="8">The sequence shown here is derived from an EMBL/GenBank/DDBJ whole genome shotgun (WGS) entry which is preliminary data.</text>
</comment>
<keyword evidence="4" id="KW-0238">DNA-binding</keyword>